<dbReference type="AlphaFoldDB" id="A0A8D9HLY6"/>
<feature type="transmembrane region" description="Helical" evidence="1">
    <location>
        <begin position="44"/>
        <end position="64"/>
    </location>
</feature>
<protein>
    <submittedName>
        <fullName evidence="2">Uncharacterized protein</fullName>
    </submittedName>
</protein>
<reference evidence="2 3" key="1">
    <citation type="submission" date="2021-07" db="EMBL/GenBank/DDBJ databases">
        <authorList>
            <consortium name="Genoscope - CEA"/>
            <person name="William W."/>
        </authorList>
    </citation>
    <scope>NUCLEOTIDE SEQUENCE [LARGE SCALE GENOMIC DNA]</scope>
</reference>
<gene>
    <name evidence="2" type="ORF">BRAPAZ1V2_A07P16690.2</name>
</gene>
<sequence>MLDVWVIRALVGNVLMDYVSFGYIFMSLVFFYSAIECSLHITSFYSAIECSLPIASWFQIFLTFSRVEYLMLNCRSSTKLWFQILIITTVETNFNFPIIIGFVSLLLMCGTVRL</sequence>
<evidence type="ECO:0000256" key="1">
    <source>
        <dbReference type="SAM" id="Phobius"/>
    </source>
</evidence>
<accession>A0A8D9HLY6</accession>
<name>A0A8D9HLY6_BRACM</name>
<dbReference type="Proteomes" id="UP000694005">
    <property type="component" value="Chromosome A07"/>
</dbReference>
<keyword evidence="1" id="KW-0812">Transmembrane</keyword>
<dbReference type="Gramene" id="A07p16690.2_BraZ1">
    <property type="protein sequence ID" value="A07p16690.2_BraZ1.CDS.1"/>
    <property type="gene ID" value="A07g16690.2_BraZ1"/>
</dbReference>
<feature type="transmembrane region" description="Helical" evidence="1">
    <location>
        <begin position="84"/>
        <end position="108"/>
    </location>
</feature>
<feature type="transmembrane region" description="Helical" evidence="1">
    <location>
        <begin position="6"/>
        <end position="32"/>
    </location>
</feature>
<evidence type="ECO:0000313" key="3">
    <source>
        <dbReference type="Proteomes" id="UP000694005"/>
    </source>
</evidence>
<organism evidence="2 3">
    <name type="scientific">Brassica campestris</name>
    <name type="common">Field mustard</name>
    <dbReference type="NCBI Taxonomy" id="3711"/>
    <lineage>
        <taxon>Eukaryota</taxon>
        <taxon>Viridiplantae</taxon>
        <taxon>Streptophyta</taxon>
        <taxon>Embryophyta</taxon>
        <taxon>Tracheophyta</taxon>
        <taxon>Spermatophyta</taxon>
        <taxon>Magnoliopsida</taxon>
        <taxon>eudicotyledons</taxon>
        <taxon>Gunneridae</taxon>
        <taxon>Pentapetalae</taxon>
        <taxon>rosids</taxon>
        <taxon>malvids</taxon>
        <taxon>Brassicales</taxon>
        <taxon>Brassicaceae</taxon>
        <taxon>Brassiceae</taxon>
        <taxon>Brassica</taxon>
    </lineage>
</organism>
<evidence type="ECO:0000313" key="2">
    <source>
        <dbReference type="EMBL" id="CAG7902025.1"/>
    </source>
</evidence>
<keyword evidence="1" id="KW-0472">Membrane</keyword>
<dbReference type="EMBL" id="LS974623">
    <property type="protein sequence ID" value="CAG7902025.1"/>
    <property type="molecule type" value="Genomic_DNA"/>
</dbReference>
<proteinExistence type="predicted"/>
<keyword evidence="1" id="KW-1133">Transmembrane helix</keyword>